<dbReference type="EMBL" id="FRBI01000006">
    <property type="protein sequence ID" value="SHL87736.1"/>
    <property type="molecule type" value="Genomic_DNA"/>
</dbReference>
<feature type="region of interest" description="Disordered" evidence="1">
    <location>
        <begin position="419"/>
        <end position="439"/>
    </location>
</feature>
<evidence type="ECO:0000313" key="4">
    <source>
        <dbReference type="EMBL" id="SHL87736.1"/>
    </source>
</evidence>
<name>A0A1M7E7V8_9ACTN</name>
<sequence length="499" mass="50854">MGRVWEALLAATVAATLAGMLLAARRGGPAGWWRSAGAVGIVACVAAGGVFVSPPHLPAHRDAVARRHADAPETDPLSRLPRWTGAPSAPVLHARFTGAPGAAGRLWPLLAYGTYRGGTGWQSSPALTALPAGSAGTGVDVVLAHAERLVPHPFGVRSARPAGTGYDPRTEAVRTPAAGTAYSLTLDVTPRTTAGAPLAVPPSTGCAGPELRRLVDRVHRQLPVAGQLAELAQVVAGAGSADATGPVEDGCDGVTAALREGHGTSDQYATAFALAARMLGASSRVVAGFAPRRQVAADGGLDILGGDAVAWPQIAYGGGLWVDYWPLPGRTAAGGHVPSPEPAAATPPDAGSPGGGSAWPGHAASLLFLAAGAALLLSAAAAGAVVLRARRAERLRDRARMWDELSPRQRILSLWARSLRDSGTPPSPSTTARDVGAATGLPPLRELAQLVDRTLYAPAAPQGTAEAEQAARLAAAVRAGAGADRRRGRRRLSSRRPPC</sequence>
<protein>
    <submittedName>
        <fullName evidence="4">Transglutaminase-like superfamily protein</fullName>
    </submittedName>
</protein>
<keyword evidence="2" id="KW-0812">Transmembrane</keyword>
<evidence type="ECO:0000259" key="3">
    <source>
        <dbReference type="Pfam" id="PF01841"/>
    </source>
</evidence>
<feature type="compositionally biased region" description="Low complexity" evidence="1">
    <location>
        <begin position="342"/>
        <end position="351"/>
    </location>
</feature>
<dbReference type="InterPro" id="IPR038765">
    <property type="entry name" value="Papain-like_cys_pep_sf"/>
</dbReference>
<keyword evidence="2" id="KW-1133">Transmembrane helix</keyword>
<dbReference type="STRING" id="310782.SAMN05216499_106319"/>
<evidence type="ECO:0000256" key="2">
    <source>
        <dbReference type="SAM" id="Phobius"/>
    </source>
</evidence>
<reference evidence="4 5" key="1">
    <citation type="submission" date="2016-11" db="EMBL/GenBank/DDBJ databases">
        <authorList>
            <person name="Jaros S."/>
            <person name="Januszkiewicz K."/>
            <person name="Wedrychowicz H."/>
        </authorList>
    </citation>
    <scope>NUCLEOTIDE SEQUENCE [LARGE SCALE GENOMIC DNA]</scope>
    <source>
        <strain evidence="4 5">CGMCC 4.2025</strain>
    </source>
</reference>
<feature type="region of interest" description="Disordered" evidence="1">
    <location>
        <begin position="333"/>
        <end position="357"/>
    </location>
</feature>
<evidence type="ECO:0000256" key="1">
    <source>
        <dbReference type="SAM" id="MobiDB-lite"/>
    </source>
</evidence>
<keyword evidence="5" id="KW-1185">Reference proteome</keyword>
<dbReference type="Proteomes" id="UP000184111">
    <property type="component" value="Unassembled WGS sequence"/>
</dbReference>
<evidence type="ECO:0000313" key="5">
    <source>
        <dbReference type="Proteomes" id="UP000184111"/>
    </source>
</evidence>
<dbReference type="Pfam" id="PF01841">
    <property type="entry name" value="Transglut_core"/>
    <property type="match status" value="1"/>
</dbReference>
<gene>
    <name evidence="4" type="ORF">SAMN05216499_106319</name>
</gene>
<organism evidence="4 5">
    <name type="scientific">Actinacidiphila paucisporea</name>
    <dbReference type="NCBI Taxonomy" id="310782"/>
    <lineage>
        <taxon>Bacteria</taxon>
        <taxon>Bacillati</taxon>
        <taxon>Actinomycetota</taxon>
        <taxon>Actinomycetes</taxon>
        <taxon>Kitasatosporales</taxon>
        <taxon>Streptomycetaceae</taxon>
        <taxon>Actinacidiphila</taxon>
    </lineage>
</organism>
<keyword evidence="2" id="KW-0472">Membrane</keyword>
<feature type="compositionally biased region" description="Basic residues" evidence="1">
    <location>
        <begin position="486"/>
        <end position="499"/>
    </location>
</feature>
<feature type="domain" description="Transglutaminase-like" evidence="3">
    <location>
        <begin position="225"/>
        <end position="323"/>
    </location>
</feature>
<dbReference type="RefSeq" id="WP_073497476.1">
    <property type="nucleotide sequence ID" value="NZ_FRBI01000006.1"/>
</dbReference>
<dbReference type="AlphaFoldDB" id="A0A1M7E7V8"/>
<feature type="transmembrane region" description="Helical" evidence="2">
    <location>
        <begin position="366"/>
        <end position="387"/>
    </location>
</feature>
<dbReference type="SUPFAM" id="SSF54001">
    <property type="entry name" value="Cysteine proteinases"/>
    <property type="match status" value="1"/>
</dbReference>
<feature type="region of interest" description="Disordered" evidence="1">
    <location>
        <begin position="477"/>
        <end position="499"/>
    </location>
</feature>
<dbReference type="InterPro" id="IPR002931">
    <property type="entry name" value="Transglutaminase-like"/>
</dbReference>
<proteinExistence type="predicted"/>
<accession>A0A1M7E7V8</accession>
<dbReference type="OrthoDB" id="9804023at2"/>